<keyword evidence="4 5" id="KW-0092">Biotin</keyword>
<dbReference type="InterPro" id="IPR045864">
    <property type="entry name" value="aa-tRNA-synth_II/BPL/LPL"/>
</dbReference>
<dbReference type="SUPFAM" id="SSF55681">
    <property type="entry name" value="Class II aaRS and biotin synthetases"/>
    <property type="match status" value="1"/>
</dbReference>
<dbReference type="PROSITE" id="PS51733">
    <property type="entry name" value="BPL_LPL_CATALYTIC"/>
    <property type="match status" value="1"/>
</dbReference>
<dbReference type="CDD" id="cd16442">
    <property type="entry name" value="BPL"/>
    <property type="match status" value="1"/>
</dbReference>
<keyword evidence="1 5" id="KW-0436">Ligase</keyword>
<dbReference type="GO" id="GO:0016740">
    <property type="term" value="F:transferase activity"/>
    <property type="evidence" value="ECO:0007669"/>
    <property type="project" value="UniProtKB-ARBA"/>
</dbReference>
<dbReference type="Gene3D" id="3.30.930.10">
    <property type="entry name" value="Bira Bifunctional Protein, Domain 2"/>
    <property type="match status" value="1"/>
</dbReference>
<feature type="binding site" evidence="5">
    <location>
        <position position="130"/>
    </location>
    <ligand>
        <name>biotin</name>
        <dbReference type="ChEBI" id="CHEBI:57586"/>
    </ligand>
</feature>
<dbReference type="GO" id="GO:0004077">
    <property type="term" value="F:biotin--[biotin carboxyl-carrier protein] ligase activity"/>
    <property type="evidence" value="ECO:0007669"/>
    <property type="project" value="UniProtKB-UniRule"/>
</dbReference>
<dbReference type="GO" id="GO:0009249">
    <property type="term" value="P:protein lipoylation"/>
    <property type="evidence" value="ECO:0007669"/>
    <property type="project" value="UniProtKB-ARBA"/>
</dbReference>
<dbReference type="EC" id="6.3.4.15" evidence="5"/>
<evidence type="ECO:0000313" key="8">
    <source>
        <dbReference type="Proteomes" id="UP000284219"/>
    </source>
</evidence>
<dbReference type="EMBL" id="MCHY01000006">
    <property type="protein sequence ID" value="RKD26041.1"/>
    <property type="molecule type" value="Genomic_DNA"/>
</dbReference>
<feature type="DNA-binding region" description="H-T-H motif" evidence="5">
    <location>
        <begin position="35"/>
        <end position="54"/>
    </location>
</feature>
<evidence type="ECO:0000256" key="5">
    <source>
        <dbReference type="HAMAP-Rule" id="MF_00978"/>
    </source>
</evidence>
<dbReference type="SUPFAM" id="SSF46785">
    <property type="entry name" value="Winged helix' DNA-binding domain"/>
    <property type="match status" value="1"/>
</dbReference>
<dbReference type="Pfam" id="PF02237">
    <property type="entry name" value="BPL_C"/>
    <property type="match status" value="1"/>
</dbReference>
<dbReference type="Pfam" id="PF03099">
    <property type="entry name" value="BPL_LplA_LipB"/>
    <property type="match status" value="1"/>
</dbReference>
<evidence type="ECO:0000256" key="3">
    <source>
        <dbReference type="ARBA" id="ARBA00022840"/>
    </source>
</evidence>
<proteinExistence type="inferred from homology"/>
<dbReference type="PANTHER" id="PTHR12835:SF5">
    <property type="entry name" value="BIOTIN--PROTEIN LIGASE"/>
    <property type="match status" value="1"/>
</dbReference>
<feature type="domain" description="BPL/LPL catalytic" evidence="6">
    <location>
        <begin position="87"/>
        <end position="273"/>
    </location>
</feature>
<dbReference type="NCBIfam" id="TIGR00121">
    <property type="entry name" value="birA_ligase"/>
    <property type="match status" value="1"/>
</dbReference>
<sequence length="338" mass="37379">MSGNPCWRRQERFGTNVKEQILRLFKEANGQFVSGEALSEALGCSRTAIWKHISELRAQGYQFEAVRRSGYRLLATPDIPYAEQVKAGLNTQRLGCETHFFETVESTQTEIHALARAGAPEGTVVIADEQVKGKGRLGRSWHSPPGSGIWMSVLLRPKLELQRCPQLTLVAAVAIVETIREQTGLPLMIKWPNDLLLNGKKVCGILTELRAESDCVDYIALGIGINVSSASFPSELADIATSLSIEQQGQAPLRTPLIKRLLEKLEELYFLYVEQGFSAIKPRWEAHALMLGKPITARRVNSATLQGIAIGIDEQGALLLRMEDGRTEHIYSADIDMG</sequence>
<evidence type="ECO:0000256" key="4">
    <source>
        <dbReference type="ARBA" id="ARBA00023267"/>
    </source>
</evidence>
<name>A0A419SPB2_9BACL</name>
<dbReference type="InterPro" id="IPR036388">
    <property type="entry name" value="WH-like_DNA-bd_sf"/>
</dbReference>
<reference evidence="7 8" key="1">
    <citation type="submission" date="2016-08" db="EMBL/GenBank/DDBJ databases">
        <title>Novel Firmicute Genomes.</title>
        <authorList>
            <person name="Poppleton D.I."/>
            <person name="Gribaldo S."/>
        </authorList>
    </citation>
    <scope>NUCLEOTIDE SEQUENCE [LARGE SCALE GENOMIC DNA]</scope>
    <source>
        <strain evidence="7 8">RAOx-1</strain>
    </source>
</reference>
<evidence type="ECO:0000256" key="2">
    <source>
        <dbReference type="ARBA" id="ARBA00022741"/>
    </source>
</evidence>
<dbReference type="GO" id="GO:0006355">
    <property type="term" value="P:regulation of DNA-templated transcription"/>
    <property type="evidence" value="ECO:0007669"/>
    <property type="project" value="UniProtKB-UniRule"/>
</dbReference>
<dbReference type="InterPro" id="IPR004408">
    <property type="entry name" value="Biotin_CoA_COase_ligase"/>
</dbReference>
<dbReference type="Gene3D" id="1.10.10.10">
    <property type="entry name" value="Winged helix-like DNA-binding domain superfamily/Winged helix DNA-binding domain"/>
    <property type="match status" value="1"/>
</dbReference>
<dbReference type="HAMAP" id="MF_00978">
    <property type="entry name" value="Bifunct_BirA"/>
    <property type="match status" value="1"/>
</dbReference>
<dbReference type="AlphaFoldDB" id="A0A419SPB2"/>
<dbReference type="InterPro" id="IPR008988">
    <property type="entry name" value="Transcriptional_repressor_C"/>
</dbReference>
<comment type="similarity">
    <text evidence="5">Belongs to the biotin--protein ligase family.</text>
</comment>
<keyword evidence="5" id="KW-0805">Transcription regulation</keyword>
<dbReference type="InterPro" id="IPR013196">
    <property type="entry name" value="HTH_11"/>
</dbReference>
<dbReference type="InterPro" id="IPR003142">
    <property type="entry name" value="BPL_C"/>
</dbReference>
<evidence type="ECO:0000259" key="6">
    <source>
        <dbReference type="PROSITE" id="PS51733"/>
    </source>
</evidence>
<dbReference type="GO" id="GO:0005737">
    <property type="term" value="C:cytoplasm"/>
    <property type="evidence" value="ECO:0007669"/>
    <property type="project" value="TreeGrafter"/>
</dbReference>
<dbReference type="InterPro" id="IPR030855">
    <property type="entry name" value="Bifunct_BirA"/>
</dbReference>
<comment type="caution">
    <text evidence="5">Lacks conserved residue(s) required for the propagation of feature annotation.</text>
</comment>
<comment type="caution">
    <text evidence="7">The sequence shown here is derived from an EMBL/GenBank/DDBJ whole genome shotgun (WGS) entry which is preliminary data.</text>
</comment>
<protein>
    <recommendedName>
        <fullName evidence="5">Bifunctional ligase/repressor BirA</fullName>
    </recommendedName>
    <alternativeName>
        <fullName evidence="5">Biotin--[acetyl-CoA-carboxylase] ligase</fullName>
        <ecNumber evidence="5">6.3.4.15</ecNumber>
    </alternativeName>
    <alternativeName>
        <fullName evidence="5">Biotin--protein ligase</fullName>
    </alternativeName>
    <alternativeName>
        <fullName evidence="5">Biotin-[acetyl-CoA carboxylase] synthetase</fullName>
    </alternativeName>
</protein>
<dbReference type="Proteomes" id="UP000284219">
    <property type="component" value="Unassembled WGS sequence"/>
</dbReference>
<dbReference type="GO" id="GO:0003677">
    <property type="term" value="F:DNA binding"/>
    <property type="evidence" value="ECO:0007669"/>
    <property type="project" value="UniProtKB-UniRule"/>
</dbReference>
<keyword evidence="5" id="KW-0804">Transcription</keyword>
<keyword evidence="8" id="KW-1185">Reference proteome</keyword>
<dbReference type="Gene3D" id="2.30.30.100">
    <property type="match status" value="1"/>
</dbReference>
<accession>A0A419SPB2</accession>
<feature type="binding site" evidence="5">
    <location>
        <position position="201"/>
    </location>
    <ligand>
        <name>biotin</name>
        <dbReference type="ChEBI" id="CHEBI:57586"/>
    </ligand>
</feature>
<keyword evidence="3 5" id="KW-0067">ATP-binding</keyword>
<dbReference type="GO" id="GO:0005524">
    <property type="term" value="F:ATP binding"/>
    <property type="evidence" value="ECO:0007669"/>
    <property type="project" value="UniProtKB-UniRule"/>
</dbReference>
<keyword evidence="5" id="KW-0238">DNA-binding</keyword>
<keyword evidence="2 5" id="KW-0547">Nucleotide-binding</keyword>
<dbReference type="Pfam" id="PF08279">
    <property type="entry name" value="HTH_11"/>
    <property type="match status" value="1"/>
</dbReference>
<comment type="function">
    <text evidence="5">Acts both as a biotin--[acetyl-CoA-carboxylase] ligase and a repressor.</text>
</comment>
<evidence type="ECO:0000256" key="1">
    <source>
        <dbReference type="ARBA" id="ARBA00022598"/>
    </source>
</evidence>
<dbReference type="SUPFAM" id="SSF50037">
    <property type="entry name" value="C-terminal domain of transcriptional repressors"/>
    <property type="match status" value="1"/>
</dbReference>
<organism evidence="7 8">
    <name type="scientific">Ammoniphilus oxalaticus</name>
    <dbReference type="NCBI Taxonomy" id="66863"/>
    <lineage>
        <taxon>Bacteria</taxon>
        <taxon>Bacillati</taxon>
        <taxon>Bacillota</taxon>
        <taxon>Bacilli</taxon>
        <taxon>Bacillales</taxon>
        <taxon>Paenibacillaceae</taxon>
        <taxon>Aneurinibacillus group</taxon>
        <taxon>Ammoniphilus</taxon>
    </lineage>
</organism>
<comment type="catalytic activity">
    <reaction evidence="5">
        <text>biotin + L-lysyl-[protein] + ATP = N(6)-biotinyl-L-lysyl-[protein] + AMP + diphosphate + H(+)</text>
        <dbReference type="Rhea" id="RHEA:11756"/>
        <dbReference type="Rhea" id="RHEA-COMP:9752"/>
        <dbReference type="Rhea" id="RHEA-COMP:10505"/>
        <dbReference type="ChEBI" id="CHEBI:15378"/>
        <dbReference type="ChEBI" id="CHEBI:29969"/>
        <dbReference type="ChEBI" id="CHEBI:30616"/>
        <dbReference type="ChEBI" id="CHEBI:33019"/>
        <dbReference type="ChEBI" id="CHEBI:57586"/>
        <dbReference type="ChEBI" id="CHEBI:83144"/>
        <dbReference type="ChEBI" id="CHEBI:456215"/>
        <dbReference type="EC" id="6.3.4.15"/>
    </reaction>
</comment>
<dbReference type="InterPro" id="IPR036390">
    <property type="entry name" value="WH_DNA-bd_sf"/>
</dbReference>
<evidence type="ECO:0000313" key="7">
    <source>
        <dbReference type="EMBL" id="RKD26041.1"/>
    </source>
</evidence>
<dbReference type="PANTHER" id="PTHR12835">
    <property type="entry name" value="BIOTIN PROTEIN LIGASE"/>
    <property type="match status" value="1"/>
</dbReference>
<dbReference type="InterPro" id="IPR004143">
    <property type="entry name" value="BPL_LPL_catalytic"/>
</dbReference>
<keyword evidence="5" id="KW-0678">Repressor</keyword>
<gene>
    <name evidence="5" type="primary">birA</name>
    <name evidence="7" type="ORF">BEP19_02040</name>
</gene>